<reference evidence="2" key="1">
    <citation type="submission" date="2016-06" db="EMBL/GenBank/DDBJ databases">
        <title>Parallel loss of symbiosis genes in relatives of nitrogen-fixing non-legume Parasponia.</title>
        <authorList>
            <person name="Van Velzen R."/>
            <person name="Holmer R."/>
            <person name="Bu F."/>
            <person name="Rutten L."/>
            <person name="Van Zeijl A."/>
            <person name="Liu W."/>
            <person name="Santuari L."/>
            <person name="Cao Q."/>
            <person name="Sharma T."/>
            <person name="Shen D."/>
            <person name="Roswanjaya Y."/>
            <person name="Wardhani T."/>
            <person name="Kalhor M.S."/>
            <person name="Jansen J."/>
            <person name="Van den Hoogen J."/>
            <person name="Gungor B."/>
            <person name="Hartog M."/>
            <person name="Hontelez J."/>
            <person name="Verver J."/>
            <person name="Yang W.-C."/>
            <person name="Schijlen E."/>
            <person name="Repin R."/>
            <person name="Schilthuizen M."/>
            <person name="Schranz E."/>
            <person name="Heidstra R."/>
            <person name="Miyata K."/>
            <person name="Fedorova E."/>
            <person name="Kohlen W."/>
            <person name="Bisseling T."/>
            <person name="Smit S."/>
            <person name="Geurts R."/>
        </authorList>
    </citation>
    <scope>NUCLEOTIDE SEQUENCE [LARGE SCALE GENOMIC DNA]</scope>
    <source>
        <strain evidence="2">cv. WU1-14</strain>
    </source>
</reference>
<accession>A0A2P5BVW3</accession>
<keyword evidence="2" id="KW-1185">Reference proteome</keyword>
<proteinExistence type="predicted"/>
<dbReference type="EMBL" id="JXTB01000213">
    <property type="protein sequence ID" value="PON52934.1"/>
    <property type="molecule type" value="Genomic_DNA"/>
</dbReference>
<protein>
    <submittedName>
        <fullName evidence="1">Uncharacterized protein</fullName>
    </submittedName>
</protein>
<gene>
    <name evidence="1" type="ORF">PanWU01x14_206170</name>
</gene>
<evidence type="ECO:0000313" key="2">
    <source>
        <dbReference type="Proteomes" id="UP000237105"/>
    </source>
</evidence>
<dbReference type="Proteomes" id="UP000237105">
    <property type="component" value="Unassembled WGS sequence"/>
</dbReference>
<comment type="caution">
    <text evidence="1">The sequence shown here is derived from an EMBL/GenBank/DDBJ whole genome shotgun (WGS) entry which is preliminary data.</text>
</comment>
<dbReference type="AlphaFoldDB" id="A0A2P5BVW3"/>
<evidence type="ECO:0000313" key="1">
    <source>
        <dbReference type="EMBL" id="PON52934.1"/>
    </source>
</evidence>
<sequence>MQVSLRHVRAGEIRDRNPSYSDDSVPERSFAVNLDAHRRRLSRQIQHELLVPPRVASAVGVDLRHPEVASAVGSYDDEGVLLDGSPVDPEILARYDRYFYCSGRGGAVQFRHN</sequence>
<organism evidence="1 2">
    <name type="scientific">Parasponia andersonii</name>
    <name type="common">Sponia andersonii</name>
    <dbReference type="NCBI Taxonomy" id="3476"/>
    <lineage>
        <taxon>Eukaryota</taxon>
        <taxon>Viridiplantae</taxon>
        <taxon>Streptophyta</taxon>
        <taxon>Embryophyta</taxon>
        <taxon>Tracheophyta</taxon>
        <taxon>Spermatophyta</taxon>
        <taxon>Magnoliopsida</taxon>
        <taxon>eudicotyledons</taxon>
        <taxon>Gunneridae</taxon>
        <taxon>Pentapetalae</taxon>
        <taxon>rosids</taxon>
        <taxon>fabids</taxon>
        <taxon>Rosales</taxon>
        <taxon>Cannabaceae</taxon>
        <taxon>Parasponia</taxon>
    </lineage>
</organism>
<dbReference type="OrthoDB" id="10274373at2759"/>
<name>A0A2P5BVW3_PARAD</name>